<protein>
    <submittedName>
        <fullName evidence="7">Dicarboxylate/amino acid:cation symporter</fullName>
    </submittedName>
</protein>
<evidence type="ECO:0000256" key="3">
    <source>
        <dbReference type="ARBA" id="ARBA00022692"/>
    </source>
</evidence>
<keyword evidence="4 6" id="KW-1133">Transmembrane helix</keyword>
<feature type="transmembrane region" description="Helical" evidence="6">
    <location>
        <begin position="305"/>
        <end position="325"/>
    </location>
</feature>
<feature type="transmembrane region" description="Helical" evidence="6">
    <location>
        <begin position="127"/>
        <end position="146"/>
    </location>
</feature>
<reference evidence="7" key="1">
    <citation type="submission" date="2022-07" db="EMBL/GenBank/DDBJ databases">
        <title>FELIX.</title>
        <authorList>
            <person name="Wan K.H."/>
            <person name="Park S."/>
            <person name="Lawrence Q."/>
            <person name="Eichenberger J.P."/>
            <person name="Booth B.W."/>
            <person name="Piaggio A.J."/>
            <person name="Chandler J.C."/>
            <person name="Franklin A.B."/>
            <person name="Celniker S.E."/>
        </authorList>
    </citation>
    <scope>NUCLEOTIDE SEQUENCE</scope>
    <source>
        <strain evidence="7">QA-1986 374</strain>
    </source>
</reference>
<feature type="transmembrane region" description="Helical" evidence="6">
    <location>
        <begin position="191"/>
        <end position="213"/>
    </location>
</feature>
<evidence type="ECO:0000313" key="7">
    <source>
        <dbReference type="EMBL" id="UUI04187.1"/>
    </source>
</evidence>
<feature type="transmembrane region" description="Helical" evidence="6">
    <location>
        <begin position="71"/>
        <end position="95"/>
    </location>
</feature>
<comment type="subcellular location">
    <subcellularLocation>
        <location evidence="1">Membrane</location>
        <topology evidence="1">Multi-pass membrane protein</topology>
    </subcellularLocation>
</comment>
<evidence type="ECO:0000256" key="1">
    <source>
        <dbReference type="ARBA" id="ARBA00004141"/>
    </source>
</evidence>
<evidence type="ECO:0000256" key="4">
    <source>
        <dbReference type="ARBA" id="ARBA00022989"/>
    </source>
</evidence>
<proteinExistence type="predicted"/>
<accession>A0ABY5JV02</accession>
<feature type="transmembrane region" description="Helical" evidence="6">
    <location>
        <begin position="234"/>
        <end position="254"/>
    </location>
</feature>
<sequence>MKIGLIPRLMIGLVLGILVGIFAPQWLLSITETGRALLGNLIQFFIPFIIFSFIAASIAQLSKSAGKMLTFTVSLSYIDTIIACSLAAISSYLIIPQIVEGRTFAEPGANSLPDPIVEIEFQPFMDIMPALIFAIVIGLAASWGKAKVISTVVLELKNIIDVVIRKFIIPVIPFFIFFIFTGIAAEGEVSGAIVIFGQMLILIVALQLLWLAIEYSVASAITGISPFQAIKVMLPAYFTAMGTMSSAATIPVSLRQGKKIPKMDNKIADFVMPLCANIHSAGAALTLTISAITVSLITLGELPQISLITVFIIVLGIILTGAAGVPGGSVLATLGILQSILGFNEVGLGLMLALFMVQDTLGTATNITGDGALAMMVNKYFGDRNGKEEETGVE</sequence>
<feature type="transmembrane region" description="Helical" evidence="6">
    <location>
        <begin position="40"/>
        <end position="59"/>
    </location>
</feature>
<dbReference type="Pfam" id="PF00375">
    <property type="entry name" value="SDF"/>
    <property type="match status" value="1"/>
</dbReference>
<feature type="transmembrane region" description="Helical" evidence="6">
    <location>
        <begin position="9"/>
        <end position="28"/>
    </location>
</feature>
<dbReference type="PANTHER" id="PTHR42865">
    <property type="entry name" value="PROTON/GLUTAMATE-ASPARTATE SYMPORTER"/>
    <property type="match status" value="1"/>
</dbReference>
<evidence type="ECO:0000256" key="2">
    <source>
        <dbReference type="ARBA" id="ARBA00022448"/>
    </source>
</evidence>
<dbReference type="InterPro" id="IPR036458">
    <property type="entry name" value="Na:dicarbo_symporter_sf"/>
</dbReference>
<keyword evidence="2" id="KW-0813">Transport</keyword>
<dbReference type="InterPro" id="IPR001991">
    <property type="entry name" value="Na-dicarboxylate_symporter"/>
</dbReference>
<name>A0ABY5JV02_9BACI</name>
<dbReference type="RefSeq" id="WP_256709152.1">
    <property type="nucleotide sequence ID" value="NZ_CP101914.1"/>
</dbReference>
<feature type="transmembrane region" description="Helical" evidence="6">
    <location>
        <begin position="278"/>
        <end position="298"/>
    </location>
</feature>
<dbReference type="Proteomes" id="UP001059773">
    <property type="component" value="Chromosome"/>
</dbReference>
<organism evidence="7 8">
    <name type="scientific">Oceanobacillus jeddahense</name>
    <dbReference type="NCBI Taxonomy" id="1462527"/>
    <lineage>
        <taxon>Bacteria</taxon>
        <taxon>Bacillati</taxon>
        <taxon>Bacillota</taxon>
        <taxon>Bacilli</taxon>
        <taxon>Bacillales</taxon>
        <taxon>Bacillaceae</taxon>
        <taxon>Oceanobacillus</taxon>
    </lineage>
</organism>
<keyword evidence="8" id="KW-1185">Reference proteome</keyword>
<feature type="transmembrane region" description="Helical" evidence="6">
    <location>
        <begin position="331"/>
        <end position="357"/>
    </location>
</feature>
<keyword evidence="3 6" id="KW-0812">Transmembrane</keyword>
<dbReference type="Gene3D" id="1.10.3860.10">
    <property type="entry name" value="Sodium:dicarboxylate symporter"/>
    <property type="match status" value="1"/>
</dbReference>
<evidence type="ECO:0000313" key="8">
    <source>
        <dbReference type="Proteomes" id="UP001059773"/>
    </source>
</evidence>
<dbReference type="PRINTS" id="PR00173">
    <property type="entry name" value="EDTRNSPORT"/>
</dbReference>
<feature type="transmembrane region" description="Helical" evidence="6">
    <location>
        <begin position="167"/>
        <end position="185"/>
    </location>
</feature>
<keyword evidence="5 6" id="KW-0472">Membrane</keyword>
<dbReference type="SUPFAM" id="SSF118215">
    <property type="entry name" value="Proton glutamate symport protein"/>
    <property type="match status" value="1"/>
</dbReference>
<evidence type="ECO:0000256" key="5">
    <source>
        <dbReference type="ARBA" id="ARBA00023136"/>
    </source>
</evidence>
<dbReference type="EMBL" id="CP101914">
    <property type="protein sequence ID" value="UUI04187.1"/>
    <property type="molecule type" value="Genomic_DNA"/>
</dbReference>
<dbReference type="PANTHER" id="PTHR42865:SF8">
    <property type="entry name" value="SERINE_THREONINE TRANSPORTER SSTT"/>
    <property type="match status" value="1"/>
</dbReference>
<gene>
    <name evidence="7" type="ORF">NP439_05800</name>
</gene>
<evidence type="ECO:0000256" key="6">
    <source>
        <dbReference type="SAM" id="Phobius"/>
    </source>
</evidence>